<dbReference type="InParanoid" id="A0A0C2XBK9"/>
<dbReference type="GO" id="GO:0003682">
    <property type="term" value="F:chromatin binding"/>
    <property type="evidence" value="ECO:0007669"/>
    <property type="project" value="TreeGrafter"/>
</dbReference>
<proteinExistence type="predicted"/>
<dbReference type="GO" id="GO:0000796">
    <property type="term" value="C:condensin complex"/>
    <property type="evidence" value="ECO:0007669"/>
    <property type="project" value="TreeGrafter"/>
</dbReference>
<feature type="compositionally biased region" description="Polar residues" evidence="2">
    <location>
        <begin position="312"/>
        <end position="322"/>
    </location>
</feature>
<dbReference type="GO" id="GO:0000785">
    <property type="term" value="C:chromatin"/>
    <property type="evidence" value="ECO:0007669"/>
    <property type="project" value="TreeGrafter"/>
</dbReference>
<dbReference type="GO" id="GO:0007076">
    <property type="term" value="P:mitotic chromosome condensation"/>
    <property type="evidence" value="ECO:0007669"/>
    <property type="project" value="TreeGrafter"/>
</dbReference>
<dbReference type="HOGENOM" id="CLU_012018_0_0_1"/>
<feature type="coiled-coil region" evidence="1">
    <location>
        <begin position="350"/>
        <end position="554"/>
    </location>
</feature>
<feature type="region of interest" description="Disordered" evidence="2">
    <location>
        <begin position="13"/>
        <end position="198"/>
    </location>
</feature>
<gene>
    <name evidence="3" type="ORF">M378DRAFT_64977</name>
</gene>
<organism evidence="3 4">
    <name type="scientific">Amanita muscaria (strain Koide BX008)</name>
    <dbReference type="NCBI Taxonomy" id="946122"/>
    <lineage>
        <taxon>Eukaryota</taxon>
        <taxon>Fungi</taxon>
        <taxon>Dikarya</taxon>
        <taxon>Basidiomycota</taxon>
        <taxon>Agaricomycotina</taxon>
        <taxon>Agaricomycetes</taxon>
        <taxon>Agaricomycetidae</taxon>
        <taxon>Agaricales</taxon>
        <taxon>Pluteineae</taxon>
        <taxon>Amanitaceae</taxon>
        <taxon>Amanita</taxon>
    </lineage>
</organism>
<dbReference type="PANTHER" id="PTHR43941:SF1">
    <property type="entry name" value="STRUCTURAL MAINTENANCE OF CHROMOSOMES PROTEIN 2"/>
    <property type="match status" value="1"/>
</dbReference>
<accession>A0A0C2XBK9</accession>
<feature type="non-terminal residue" evidence="3">
    <location>
        <position position="1"/>
    </location>
</feature>
<dbReference type="PANTHER" id="PTHR43941">
    <property type="entry name" value="STRUCTURAL MAINTENANCE OF CHROMOSOMES PROTEIN 2"/>
    <property type="match status" value="1"/>
</dbReference>
<evidence type="ECO:0000256" key="2">
    <source>
        <dbReference type="SAM" id="MobiDB-lite"/>
    </source>
</evidence>
<feature type="compositionally biased region" description="Polar residues" evidence="2">
    <location>
        <begin position="153"/>
        <end position="179"/>
    </location>
</feature>
<feature type="compositionally biased region" description="Low complexity" evidence="2">
    <location>
        <begin position="134"/>
        <end position="150"/>
    </location>
</feature>
<sequence>QIISSGTFGIGVVKTAPRSSVSSSAAMKPATSAPPLKKSSSTPPAAAVSKPSASASRTSSTATTRRASIVPTRPAPSAGVKASAAPAAVKTASTTAPHGAVRASITSPTGSVASLKSSTTSHRPRPSISEAGKRATPTSTRPTPSTTKPAAGSTKQATPRTSTVGSAAKPSQPSASITSIHEVKEDGNDNEGMRKKLHDATEELASKAQAVNDLEDQIKRLQASLSDAKAEIEAKESSIGELRQERANMEASYKDQLEASGKQTTGAIVAQLTVAEDEISALQSAVQAKEESIQSLSSQRASLETQLSEITQKLESSRSSQKAAAEAEQLATSKMDADLNASIASIEALKSAHVQTNEELKSKLQDLERSASEIAQLETQITEMKAEREDHANKVSELEVEVLELKESHESLEDERDKLRAKVKELEDQISLLTAAAEQAQQDARAKEVEFSAKIEDLLSQHTRELQTSSEERAKIAANLEAVQSQLELAQRDLDVARKEAIAAAEAHSQELRKVEETFTSQKSELHQEIERIKAELEGEEAKYSSQLEAFKAEHEVLLQDAFKRAKVIEAGEQHALELQGLRESSNATIVQLRAANEANIEELKAEYSSTRESEITALEKQINTLSLELKAAKDDLAKAKAALDGARLEVESLSKQRDDALAAAAAVPPVSSEHLEEKTRLINELSQAKHDLNSTTDLLDLTKASLSELSNSHAKELEGAAKARAEEVIKLRAEHDEEITTFANQKMELSMRISDLEGELATVKASIVERAPPRSNGVSVPHPPSPDTAGVTKEELQRMHEAHNLKLHDLQAEHDKAIKALQDEFKAAQQKAEELQQEVARKAMEIHYLEQDHEESQEQITRYVLLLEDRIALLSNLVRRT</sequence>
<keyword evidence="1" id="KW-0175">Coiled coil</keyword>
<protein>
    <submittedName>
        <fullName evidence="3">Uncharacterized protein</fullName>
    </submittedName>
</protein>
<dbReference type="EMBL" id="KN818222">
    <property type="protein sequence ID" value="KIL71797.1"/>
    <property type="molecule type" value="Genomic_DNA"/>
</dbReference>
<dbReference type="STRING" id="946122.A0A0C2XBK9"/>
<feature type="coiled-coil region" evidence="1">
    <location>
        <begin position="794"/>
        <end position="853"/>
    </location>
</feature>
<evidence type="ECO:0000256" key="1">
    <source>
        <dbReference type="SAM" id="Coils"/>
    </source>
</evidence>
<feature type="compositionally biased region" description="Polar residues" evidence="2">
    <location>
        <begin position="104"/>
        <end position="121"/>
    </location>
</feature>
<evidence type="ECO:0000313" key="4">
    <source>
        <dbReference type="Proteomes" id="UP000054549"/>
    </source>
</evidence>
<name>A0A0C2XBK9_AMAMK</name>
<dbReference type="AlphaFoldDB" id="A0A0C2XBK9"/>
<feature type="region of interest" description="Disordered" evidence="2">
    <location>
        <begin position="312"/>
        <end position="331"/>
    </location>
</feature>
<feature type="coiled-coil region" evidence="1">
    <location>
        <begin position="594"/>
        <end position="696"/>
    </location>
</feature>
<dbReference type="OrthoDB" id="2289094at2759"/>
<evidence type="ECO:0000313" key="3">
    <source>
        <dbReference type="EMBL" id="KIL71797.1"/>
    </source>
</evidence>
<feature type="compositionally biased region" description="Basic and acidic residues" evidence="2">
    <location>
        <begin position="181"/>
        <end position="198"/>
    </location>
</feature>
<keyword evidence="4" id="KW-1185">Reference proteome</keyword>
<reference evidence="3 4" key="1">
    <citation type="submission" date="2014-04" db="EMBL/GenBank/DDBJ databases">
        <title>Evolutionary Origins and Diversification of the Mycorrhizal Mutualists.</title>
        <authorList>
            <consortium name="DOE Joint Genome Institute"/>
            <consortium name="Mycorrhizal Genomics Consortium"/>
            <person name="Kohler A."/>
            <person name="Kuo A."/>
            <person name="Nagy L.G."/>
            <person name="Floudas D."/>
            <person name="Copeland A."/>
            <person name="Barry K.W."/>
            <person name="Cichocki N."/>
            <person name="Veneault-Fourrey C."/>
            <person name="LaButti K."/>
            <person name="Lindquist E.A."/>
            <person name="Lipzen A."/>
            <person name="Lundell T."/>
            <person name="Morin E."/>
            <person name="Murat C."/>
            <person name="Riley R."/>
            <person name="Ohm R."/>
            <person name="Sun H."/>
            <person name="Tunlid A."/>
            <person name="Henrissat B."/>
            <person name="Grigoriev I.V."/>
            <person name="Hibbett D.S."/>
            <person name="Martin F."/>
        </authorList>
    </citation>
    <scope>NUCLEOTIDE SEQUENCE [LARGE SCALE GENOMIC DNA]</scope>
    <source>
        <strain evidence="3 4">Koide BX008</strain>
    </source>
</reference>
<dbReference type="Gene3D" id="1.10.287.1490">
    <property type="match status" value="1"/>
</dbReference>
<dbReference type="GO" id="GO:0000793">
    <property type="term" value="C:condensed chromosome"/>
    <property type="evidence" value="ECO:0007669"/>
    <property type="project" value="TreeGrafter"/>
</dbReference>
<dbReference type="Proteomes" id="UP000054549">
    <property type="component" value="Unassembled WGS sequence"/>
</dbReference>
<feature type="compositionally biased region" description="Low complexity" evidence="2">
    <location>
        <begin position="75"/>
        <end position="97"/>
    </location>
</feature>
<feature type="compositionally biased region" description="Low complexity" evidence="2">
    <location>
        <begin position="28"/>
        <end position="68"/>
    </location>
</feature>